<dbReference type="EMBL" id="GDHC01009685">
    <property type="protein sequence ID" value="JAQ08944.1"/>
    <property type="molecule type" value="Transcribed_RNA"/>
</dbReference>
<name>A0A146LLL4_LYGHE</name>
<keyword evidence="1" id="KW-0175">Coiled coil</keyword>
<gene>
    <name evidence="2" type="ORF">g.96306</name>
</gene>
<protein>
    <submittedName>
        <fullName evidence="2">Uncharacterized protein</fullName>
    </submittedName>
</protein>
<sequence length="182" mass="20437">MLSDKTSSSSEVRQLREQVEEMETALDSVVKDMESYRKQIANAATDADQAGQLADSAMRGVSSCQDVLRRLGVEVDGVVRQGNLDKKDLARAVDEVHRLREVDESRLSDLIRRVEERADAFSMRTRDVDELRALLDELSDRTDDNFKSVEESARAVDVELTRQSSELGALRTDVAGLHENIR</sequence>
<evidence type="ECO:0000256" key="1">
    <source>
        <dbReference type="SAM" id="Coils"/>
    </source>
</evidence>
<feature type="coiled-coil region" evidence="1">
    <location>
        <begin position="5"/>
        <end position="39"/>
    </location>
</feature>
<proteinExistence type="predicted"/>
<dbReference type="AlphaFoldDB" id="A0A146LLL4"/>
<organism evidence="2">
    <name type="scientific">Lygus hesperus</name>
    <name type="common">Western plant bug</name>
    <dbReference type="NCBI Taxonomy" id="30085"/>
    <lineage>
        <taxon>Eukaryota</taxon>
        <taxon>Metazoa</taxon>
        <taxon>Ecdysozoa</taxon>
        <taxon>Arthropoda</taxon>
        <taxon>Hexapoda</taxon>
        <taxon>Insecta</taxon>
        <taxon>Pterygota</taxon>
        <taxon>Neoptera</taxon>
        <taxon>Paraneoptera</taxon>
        <taxon>Hemiptera</taxon>
        <taxon>Heteroptera</taxon>
        <taxon>Panheteroptera</taxon>
        <taxon>Cimicomorpha</taxon>
        <taxon>Miridae</taxon>
        <taxon>Mirini</taxon>
        <taxon>Lygus</taxon>
    </lineage>
</organism>
<evidence type="ECO:0000313" key="2">
    <source>
        <dbReference type="EMBL" id="JAQ08944.1"/>
    </source>
</evidence>
<dbReference type="Gene3D" id="1.10.287.1490">
    <property type="match status" value="1"/>
</dbReference>
<reference evidence="2" key="1">
    <citation type="journal article" date="2016" name="Gigascience">
        <title>De novo construction of an expanded transcriptome assembly for the western tarnished plant bug, Lygus hesperus.</title>
        <authorList>
            <person name="Tassone E.E."/>
            <person name="Geib S.M."/>
            <person name="Hall B."/>
            <person name="Fabrick J.A."/>
            <person name="Brent C.S."/>
            <person name="Hull J.J."/>
        </authorList>
    </citation>
    <scope>NUCLEOTIDE SEQUENCE</scope>
</reference>
<accession>A0A146LLL4</accession>